<dbReference type="SMART" id="SM00360">
    <property type="entry name" value="RRM"/>
    <property type="match status" value="2"/>
</dbReference>
<feature type="compositionally biased region" description="Gly residues" evidence="5">
    <location>
        <begin position="378"/>
        <end position="392"/>
    </location>
</feature>
<accession>A0AAD9K0A0</accession>
<proteinExistence type="predicted"/>
<evidence type="ECO:0000313" key="8">
    <source>
        <dbReference type="Proteomes" id="UP001208570"/>
    </source>
</evidence>
<feature type="compositionally biased region" description="Polar residues" evidence="5">
    <location>
        <begin position="445"/>
        <end position="454"/>
    </location>
</feature>
<gene>
    <name evidence="7" type="ORF">LSH36_96g01017</name>
</gene>
<dbReference type="EMBL" id="JAODUP010000096">
    <property type="protein sequence ID" value="KAK2162552.1"/>
    <property type="molecule type" value="Genomic_DNA"/>
</dbReference>
<evidence type="ECO:0000313" key="7">
    <source>
        <dbReference type="EMBL" id="KAK2162552.1"/>
    </source>
</evidence>
<feature type="domain" description="RRM" evidence="6">
    <location>
        <begin position="113"/>
        <end position="195"/>
    </location>
</feature>
<dbReference type="InterPro" id="IPR012677">
    <property type="entry name" value="Nucleotide-bd_a/b_plait_sf"/>
</dbReference>
<comment type="caution">
    <text evidence="7">The sequence shown here is derived from an EMBL/GenBank/DDBJ whole genome shotgun (WGS) entry which is preliminary data.</text>
</comment>
<dbReference type="Gene3D" id="3.30.70.330">
    <property type="match status" value="2"/>
</dbReference>
<feature type="domain" description="RRM" evidence="6">
    <location>
        <begin position="203"/>
        <end position="280"/>
    </location>
</feature>
<dbReference type="Pfam" id="PF00076">
    <property type="entry name" value="RRM_1"/>
    <property type="match status" value="2"/>
</dbReference>
<dbReference type="GO" id="GO:0071013">
    <property type="term" value="C:catalytic step 2 spliceosome"/>
    <property type="evidence" value="ECO:0007669"/>
    <property type="project" value="TreeGrafter"/>
</dbReference>
<dbReference type="PROSITE" id="PS50102">
    <property type="entry name" value="RRM"/>
    <property type="match status" value="2"/>
</dbReference>
<feature type="compositionally biased region" description="Low complexity" evidence="5">
    <location>
        <begin position="344"/>
        <end position="356"/>
    </location>
</feature>
<dbReference type="GO" id="GO:0000398">
    <property type="term" value="P:mRNA splicing, via spliceosome"/>
    <property type="evidence" value="ECO:0007669"/>
    <property type="project" value="TreeGrafter"/>
</dbReference>
<organism evidence="7 8">
    <name type="scientific">Paralvinella palmiformis</name>
    <dbReference type="NCBI Taxonomy" id="53620"/>
    <lineage>
        <taxon>Eukaryota</taxon>
        <taxon>Metazoa</taxon>
        <taxon>Spiralia</taxon>
        <taxon>Lophotrochozoa</taxon>
        <taxon>Annelida</taxon>
        <taxon>Polychaeta</taxon>
        <taxon>Sedentaria</taxon>
        <taxon>Canalipalpata</taxon>
        <taxon>Terebellida</taxon>
        <taxon>Terebelliformia</taxon>
        <taxon>Alvinellidae</taxon>
        <taxon>Paralvinella</taxon>
    </lineage>
</organism>
<protein>
    <recommendedName>
        <fullName evidence="6">RRM domain-containing protein</fullName>
    </recommendedName>
</protein>
<sequence>MSYGDSESELQELRRKNLYLEAENKQLKEELEQVKIQLGQFKSVNESQQSALKDKDSLLEQLKEVNESLQNDLKALKEIKPKSAPVPAFPGAGINPWADSQSVTPGNEPEQYRKLFVGGLNYDTTQESLQEYFEQFGEVQRSAIIYDSKQQSRGFGFIIYKTAAMVDAAQAARPHVVDGRSVDTKRALPKEDTDKPENAARVRKLFVGGFSRDTEDQHLRDYFSVFGNVESVDMLVFKDTGRKRGFAFVYFDDYDPVDKLVLIKHHVINGCLCEVKKAVARDEMNRRNMGFSSGGGSSRNGKSSSSTGYRGGPPSGSNISPNMPGPFPPSNASSFGGGGGQSNFGGNQSNFDSNKGGNFGGNRGGNFGGNSGDYSSGSQGGNFGGNRGGGGDDYSSSNTGNCPPVPPEMAMMWSAFCSQYMSSMGSGDGGGPMRTSNSHPHRSSGPYSANNPRSASDPGHGGNAYSCKPGSDNMDQ</sequence>
<feature type="compositionally biased region" description="Low complexity" evidence="5">
    <location>
        <begin position="299"/>
        <end position="308"/>
    </location>
</feature>
<feature type="coiled-coil region" evidence="4">
    <location>
        <begin position="3"/>
        <end position="79"/>
    </location>
</feature>
<evidence type="ECO:0000256" key="4">
    <source>
        <dbReference type="SAM" id="Coils"/>
    </source>
</evidence>
<dbReference type="PANTHER" id="PTHR48026:SF14">
    <property type="entry name" value="HETEROGENEOUS NUCLEAR RIBONUCLEOPROTEIN A1"/>
    <property type="match status" value="1"/>
</dbReference>
<keyword evidence="2 3" id="KW-0694">RNA-binding</keyword>
<reference evidence="7" key="1">
    <citation type="journal article" date="2023" name="Mol. Biol. Evol.">
        <title>Third-Generation Sequencing Reveals the Adaptive Role of the Epigenome in Three Deep-Sea Polychaetes.</title>
        <authorList>
            <person name="Perez M."/>
            <person name="Aroh O."/>
            <person name="Sun Y."/>
            <person name="Lan Y."/>
            <person name="Juniper S.K."/>
            <person name="Young C.R."/>
            <person name="Angers B."/>
            <person name="Qian P.Y."/>
        </authorList>
    </citation>
    <scope>NUCLEOTIDE SEQUENCE</scope>
    <source>
        <strain evidence="7">P08H-3</strain>
    </source>
</reference>
<keyword evidence="4" id="KW-0175">Coiled coil</keyword>
<evidence type="ECO:0000256" key="5">
    <source>
        <dbReference type="SAM" id="MobiDB-lite"/>
    </source>
</evidence>
<dbReference type="PANTHER" id="PTHR48026">
    <property type="entry name" value="HOMOLOGOUS TO DROSOPHILA SQD (SQUID) PROTEIN"/>
    <property type="match status" value="1"/>
</dbReference>
<dbReference type="AlphaFoldDB" id="A0AAD9K0A0"/>
<keyword evidence="8" id="KW-1185">Reference proteome</keyword>
<feature type="compositionally biased region" description="Gly residues" evidence="5">
    <location>
        <begin position="357"/>
        <end position="371"/>
    </location>
</feature>
<dbReference type="InterPro" id="IPR035979">
    <property type="entry name" value="RBD_domain_sf"/>
</dbReference>
<keyword evidence="1" id="KW-0677">Repeat</keyword>
<feature type="region of interest" description="Disordered" evidence="5">
    <location>
        <begin position="287"/>
        <end position="405"/>
    </location>
</feature>
<evidence type="ECO:0000256" key="3">
    <source>
        <dbReference type="PROSITE-ProRule" id="PRU00176"/>
    </source>
</evidence>
<evidence type="ECO:0000259" key="6">
    <source>
        <dbReference type="PROSITE" id="PS50102"/>
    </source>
</evidence>
<feature type="region of interest" description="Disordered" evidence="5">
    <location>
        <begin position="424"/>
        <end position="476"/>
    </location>
</feature>
<evidence type="ECO:0000256" key="2">
    <source>
        <dbReference type="ARBA" id="ARBA00022884"/>
    </source>
</evidence>
<dbReference type="FunFam" id="3.30.70.330:FF:000040">
    <property type="entry name" value="Heterogeneous nuclear ribonucleoprotein A2/B1"/>
    <property type="match status" value="1"/>
</dbReference>
<dbReference type="SUPFAM" id="SSF54928">
    <property type="entry name" value="RNA-binding domain, RBD"/>
    <property type="match status" value="2"/>
</dbReference>
<evidence type="ECO:0000256" key="1">
    <source>
        <dbReference type="ARBA" id="ARBA00022737"/>
    </source>
</evidence>
<dbReference type="GO" id="GO:0003730">
    <property type="term" value="F:mRNA 3'-UTR binding"/>
    <property type="evidence" value="ECO:0007669"/>
    <property type="project" value="TreeGrafter"/>
</dbReference>
<name>A0AAD9K0A0_9ANNE</name>
<dbReference type="InterPro" id="IPR000504">
    <property type="entry name" value="RRM_dom"/>
</dbReference>
<dbReference type="Proteomes" id="UP001208570">
    <property type="component" value="Unassembled WGS sequence"/>
</dbReference>